<evidence type="ECO:0000313" key="18">
    <source>
        <dbReference type="EMBL" id="AZV78706.1"/>
    </source>
</evidence>
<dbReference type="PROSITE" id="PS50110">
    <property type="entry name" value="RESPONSE_REGULATORY"/>
    <property type="match status" value="2"/>
</dbReference>
<dbReference type="SUPFAM" id="SSF55874">
    <property type="entry name" value="ATPase domain of HSP90 chaperone/DNA topoisomerase II/histidine kinase"/>
    <property type="match status" value="1"/>
</dbReference>
<evidence type="ECO:0000256" key="15">
    <source>
        <dbReference type="SAM" id="Phobius"/>
    </source>
</evidence>
<dbReference type="FunFam" id="3.30.565.10:FF:000010">
    <property type="entry name" value="Sensor histidine kinase RcsC"/>
    <property type="match status" value="1"/>
</dbReference>
<feature type="coiled-coil region" evidence="14">
    <location>
        <begin position="243"/>
        <end position="270"/>
    </location>
</feature>
<evidence type="ECO:0000256" key="7">
    <source>
        <dbReference type="ARBA" id="ARBA00022741"/>
    </source>
</evidence>
<dbReference type="GO" id="GO:0016020">
    <property type="term" value="C:membrane"/>
    <property type="evidence" value="ECO:0007669"/>
    <property type="project" value="UniProtKB-SubCell"/>
</dbReference>
<reference evidence="18 19" key="1">
    <citation type="submission" date="2018-10" db="EMBL/GenBank/DDBJ databases">
        <title>Parasedimentitalea marina sp. nov., a psychrophilic bacterium isolated from deep seawater of the New Britain Trench.</title>
        <authorList>
            <person name="Cao J."/>
        </authorList>
    </citation>
    <scope>NUCLEOTIDE SEQUENCE [LARGE SCALE GENOMIC DNA]</scope>
    <source>
        <strain evidence="18 19">W43</strain>
    </source>
</reference>
<keyword evidence="11" id="KW-0902">Two-component regulatory system</keyword>
<evidence type="ECO:0000256" key="11">
    <source>
        <dbReference type="ARBA" id="ARBA00023012"/>
    </source>
</evidence>
<keyword evidence="8" id="KW-0418">Kinase</keyword>
<dbReference type="RefSeq" id="WP_127749259.1">
    <property type="nucleotide sequence ID" value="NZ_CP033219.1"/>
</dbReference>
<evidence type="ECO:0000256" key="14">
    <source>
        <dbReference type="SAM" id="Coils"/>
    </source>
</evidence>
<feature type="domain" description="Response regulatory" evidence="17">
    <location>
        <begin position="516"/>
        <end position="635"/>
    </location>
</feature>
<dbReference type="CDD" id="cd17546">
    <property type="entry name" value="REC_hyHK_CKI1_RcsC-like"/>
    <property type="match status" value="1"/>
</dbReference>
<evidence type="ECO:0000256" key="3">
    <source>
        <dbReference type="ARBA" id="ARBA00012438"/>
    </source>
</evidence>
<comment type="catalytic activity">
    <reaction evidence="1">
        <text>ATP + protein L-histidine = ADP + protein N-phospho-L-histidine.</text>
        <dbReference type="EC" id="2.7.13.3"/>
    </reaction>
</comment>
<feature type="transmembrane region" description="Helical" evidence="15">
    <location>
        <begin position="6"/>
        <end position="29"/>
    </location>
</feature>
<dbReference type="GO" id="GO:0000155">
    <property type="term" value="F:phosphorelay sensor kinase activity"/>
    <property type="evidence" value="ECO:0007669"/>
    <property type="project" value="InterPro"/>
</dbReference>
<evidence type="ECO:0000256" key="12">
    <source>
        <dbReference type="ARBA" id="ARBA00023136"/>
    </source>
</evidence>
<dbReference type="InterPro" id="IPR036890">
    <property type="entry name" value="HATPase_C_sf"/>
</dbReference>
<evidence type="ECO:0000256" key="10">
    <source>
        <dbReference type="ARBA" id="ARBA00022989"/>
    </source>
</evidence>
<evidence type="ECO:0000256" key="8">
    <source>
        <dbReference type="ARBA" id="ARBA00022777"/>
    </source>
</evidence>
<comment type="subcellular location">
    <subcellularLocation>
        <location evidence="2">Membrane</location>
    </subcellularLocation>
</comment>
<keyword evidence="10 15" id="KW-1133">Transmembrane helix</keyword>
<dbReference type="PROSITE" id="PS50109">
    <property type="entry name" value="HIS_KIN"/>
    <property type="match status" value="1"/>
</dbReference>
<dbReference type="SMART" id="SM00448">
    <property type="entry name" value="REC"/>
    <property type="match status" value="1"/>
</dbReference>
<dbReference type="Gene3D" id="1.10.287.130">
    <property type="match status" value="1"/>
</dbReference>
<evidence type="ECO:0000259" key="16">
    <source>
        <dbReference type="PROSITE" id="PS50109"/>
    </source>
</evidence>
<dbReference type="FunFam" id="1.10.287.130:FF:000004">
    <property type="entry name" value="Ethylene receptor 1"/>
    <property type="match status" value="1"/>
</dbReference>
<dbReference type="InterPro" id="IPR011006">
    <property type="entry name" value="CheY-like_superfamily"/>
</dbReference>
<keyword evidence="12 15" id="KW-0472">Membrane</keyword>
<protein>
    <recommendedName>
        <fullName evidence="3">histidine kinase</fullName>
        <ecNumber evidence="3">2.7.13.3</ecNumber>
    </recommendedName>
</protein>
<evidence type="ECO:0000313" key="19">
    <source>
        <dbReference type="Proteomes" id="UP000283063"/>
    </source>
</evidence>
<keyword evidence="7" id="KW-0547">Nucleotide-binding</keyword>
<dbReference type="KEGG" id="sedi:EBB79_13040"/>
<keyword evidence="4 13" id="KW-0597">Phosphoprotein</keyword>
<accession>A0A3T0N3U7</accession>
<dbReference type="InterPro" id="IPR001789">
    <property type="entry name" value="Sig_transdc_resp-reg_receiver"/>
</dbReference>
<dbReference type="OrthoDB" id="9764438at2"/>
<dbReference type="PANTHER" id="PTHR45339">
    <property type="entry name" value="HYBRID SIGNAL TRANSDUCTION HISTIDINE KINASE J"/>
    <property type="match status" value="1"/>
</dbReference>
<feature type="modified residue" description="4-aspartylphosphate" evidence="13">
    <location>
        <position position="564"/>
    </location>
</feature>
<dbReference type="SMART" id="SM00388">
    <property type="entry name" value="HisKA"/>
    <property type="match status" value="1"/>
</dbReference>
<feature type="domain" description="Histidine kinase" evidence="16">
    <location>
        <begin position="277"/>
        <end position="496"/>
    </location>
</feature>
<gene>
    <name evidence="18" type="ORF">EBB79_13040</name>
</gene>
<keyword evidence="14" id="KW-0175">Coiled coil</keyword>
<dbReference type="Pfam" id="PF00072">
    <property type="entry name" value="Response_reg"/>
    <property type="match status" value="1"/>
</dbReference>
<dbReference type="InterPro" id="IPR003661">
    <property type="entry name" value="HisK_dim/P_dom"/>
</dbReference>
<evidence type="ECO:0000256" key="5">
    <source>
        <dbReference type="ARBA" id="ARBA00022679"/>
    </source>
</evidence>
<dbReference type="Gene3D" id="3.30.565.10">
    <property type="entry name" value="Histidine kinase-like ATPase, C-terminal domain"/>
    <property type="match status" value="1"/>
</dbReference>
<dbReference type="InterPro" id="IPR004358">
    <property type="entry name" value="Sig_transdc_His_kin-like_C"/>
</dbReference>
<dbReference type="Proteomes" id="UP000283063">
    <property type="component" value="Chromosome"/>
</dbReference>
<dbReference type="CDD" id="cd00082">
    <property type="entry name" value="HisKA"/>
    <property type="match status" value="1"/>
</dbReference>
<evidence type="ECO:0000259" key="17">
    <source>
        <dbReference type="PROSITE" id="PS50110"/>
    </source>
</evidence>
<evidence type="ECO:0000256" key="13">
    <source>
        <dbReference type="PROSITE-ProRule" id="PRU00169"/>
    </source>
</evidence>
<evidence type="ECO:0000256" key="4">
    <source>
        <dbReference type="ARBA" id="ARBA00022553"/>
    </source>
</evidence>
<dbReference type="Pfam" id="PF00512">
    <property type="entry name" value="HisKA"/>
    <property type="match status" value="1"/>
</dbReference>
<dbReference type="PANTHER" id="PTHR45339:SF1">
    <property type="entry name" value="HYBRID SIGNAL TRANSDUCTION HISTIDINE KINASE J"/>
    <property type="match status" value="1"/>
</dbReference>
<feature type="domain" description="Response regulatory" evidence="17">
    <location>
        <begin position="663"/>
        <end position="782"/>
    </location>
</feature>
<evidence type="ECO:0000256" key="6">
    <source>
        <dbReference type="ARBA" id="ARBA00022692"/>
    </source>
</evidence>
<dbReference type="AlphaFoldDB" id="A0A3T0N3U7"/>
<keyword evidence="6 15" id="KW-0812">Transmembrane</keyword>
<dbReference type="EMBL" id="CP033219">
    <property type="protein sequence ID" value="AZV78706.1"/>
    <property type="molecule type" value="Genomic_DNA"/>
</dbReference>
<proteinExistence type="predicted"/>
<dbReference type="EC" id="2.7.13.3" evidence="3"/>
<evidence type="ECO:0000256" key="2">
    <source>
        <dbReference type="ARBA" id="ARBA00004370"/>
    </source>
</evidence>
<dbReference type="Pfam" id="PF02518">
    <property type="entry name" value="HATPase_c"/>
    <property type="match status" value="1"/>
</dbReference>
<evidence type="ECO:0000256" key="1">
    <source>
        <dbReference type="ARBA" id="ARBA00000085"/>
    </source>
</evidence>
<keyword evidence="5" id="KW-0808">Transferase</keyword>
<name>A0A3T0N3U7_9RHOB</name>
<keyword evidence="9" id="KW-0067">ATP-binding</keyword>
<dbReference type="InterPro" id="IPR003594">
    <property type="entry name" value="HATPase_dom"/>
</dbReference>
<evidence type="ECO:0000256" key="9">
    <source>
        <dbReference type="ARBA" id="ARBA00022840"/>
    </source>
</evidence>
<dbReference type="PRINTS" id="PR00344">
    <property type="entry name" value="BCTRLSENSOR"/>
</dbReference>
<keyword evidence="19" id="KW-1185">Reference proteome</keyword>
<dbReference type="CDD" id="cd16922">
    <property type="entry name" value="HATPase_EvgS-ArcB-TorS-like"/>
    <property type="match status" value="1"/>
</dbReference>
<feature type="modified residue" description="4-aspartylphosphate" evidence="13">
    <location>
        <position position="712"/>
    </location>
</feature>
<dbReference type="SMART" id="SM00387">
    <property type="entry name" value="HATPase_c"/>
    <property type="match status" value="1"/>
</dbReference>
<dbReference type="GO" id="GO:0005524">
    <property type="term" value="F:ATP binding"/>
    <property type="evidence" value="ECO:0007669"/>
    <property type="project" value="UniProtKB-KW"/>
</dbReference>
<dbReference type="InterPro" id="IPR036097">
    <property type="entry name" value="HisK_dim/P_sf"/>
</dbReference>
<sequence>MSIRKSIVWPVTILATCLLCIAALVGALFNWSIQRQIVANEDISELTLLISDVNSGVLTAEIFVQSAFLGTVQFDRDTTLAKFERYISEVNADMQAILEMGQHSALTDAIYDLISSYGNWYRETKTVLNNGQPATQNNLIENNGLLGEITEKTRKISFLAREMTREQIQEIRQRNKMLSLLSLAIASLLSGLAITYAVKTASSLTFNLQAALGRIISMSEDVDPAPAPVNDNFEELLQAIHVLEAAMLEKKRMSQHLLEAKKKAEEATKAKSRFLATMTHELRTPISGVIGLAELLSGTKINPDQRFYVSSIQSSSEDLLQIVNDLLDFSAIEASQIALTSKVFCLKALVSSVSNLLQPKFEQNGIKLLIDIPGDVPDLFIGDAGRLRQILINLTGNAIKFTPEGHVVIAVRYSQNEMRPLTISVQDTGIGIEETQRDRIFEAFQQVQDDLNRNFEGTGLGLAITSRLVEMMGGTISVSSQLNVGSQFTVSLDLPTEPALTKRDAISSYKSVQSSTIAFVSNDPLAQALFERDFIPFAAQINTTDRLTGFFWEQDTSPDIVVLDYPFDRDTPVTSGLSICDQLWSNSTQEKVPVIFLSELKTMAALNDLQNHGPVKILPKPLRQELLLQEISALLQEKAPNDASCSEQTDTKLAIYYTDVIPKILIAEDNKTNQFVLRKLLEPTGANLSFCGDGLEAVKVFREQPFNLVLMDVSMPGLDGLSATKEIRAFEAENRREECPIIAITANASKTDQEKCLAAGMSCALAKPVRKQELYNALARWIPRAPLHSKPYSERN</sequence>
<dbReference type="SUPFAM" id="SSF47384">
    <property type="entry name" value="Homodimeric domain of signal transducing histidine kinase"/>
    <property type="match status" value="1"/>
</dbReference>
<organism evidence="18 19">
    <name type="scientific">Parasedimentitalea marina</name>
    <dbReference type="NCBI Taxonomy" id="2483033"/>
    <lineage>
        <taxon>Bacteria</taxon>
        <taxon>Pseudomonadati</taxon>
        <taxon>Pseudomonadota</taxon>
        <taxon>Alphaproteobacteria</taxon>
        <taxon>Rhodobacterales</taxon>
        <taxon>Paracoccaceae</taxon>
        <taxon>Parasedimentitalea</taxon>
    </lineage>
</organism>
<dbReference type="Gene3D" id="3.40.50.2300">
    <property type="match status" value="2"/>
</dbReference>
<dbReference type="SUPFAM" id="SSF52172">
    <property type="entry name" value="CheY-like"/>
    <property type="match status" value="2"/>
</dbReference>
<dbReference type="InterPro" id="IPR005467">
    <property type="entry name" value="His_kinase_dom"/>
</dbReference>